<accession>A0A6S6XUD0</accession>
<dbReference type="InterPro" id="IPR018470">
    <property type="entry name" value="Metal-bd_Tp34-typ"/>
</dbReference>
<dbReference type="Proteomes" id="UP000515733">
    <property type="component" value="Chromosome"/>
</dbReference>
<dbReference type="InterPro" id="IPR038482">
    <property type="entry name" value="Tp34-type_sf"/>
</dbReference>
<proteinExistence type="inferred from homology"/>
<keyword evidence="2" id="KW-0732">Signal</keyword>
<evidence type="ECO:0000256" key="2">
    <source>
        <dbReference type="ARBA" id="ARBA00022729"/>
    </source>
</evidence>
<evidence type="ECO:0008006" key="5">
    <source>
        <dbReference type="Google" id="ProtNLM"/>
    </source>
</evidence>
<protein>
    <recommendedName>
        <fullName evidence="5">Periplasmic protein p19 involved in high-affinity Fe2+ transport</fullName>
    </recommendedName>
</protein>
<dbReference type="Gene3D" id="2.60.40.2480">
    <property type="entry name" value="Periplasmic metal-binding protein Tp34-type"/>
    <property type="match status" value="1"/>
</dbReference>
<evidence type="ECO:0000313" key="3">
    <source>
        <dbReference type="EMBL" id="CAB1369640.1"/>
    </source>
</evidence>
<dbReference type="OrthoDB" id="1495621at2"/>
<reference evidence="3 4" key="1">
    <citation type="submission" date="2020-03" db="EMBL/GenBank/DDBJ databases">
        <authorList>
            <consortium name="Genoscope - CEA"/>
            <person name="William W."/>
        </authorList>
    </citation>
    <scope>NUCLEOTIDE SEQUENCE [LARGE SCALE GENOMIC DNA]</scope>
    <source>
        <strain evidence="4">DSM 16959</strain>
    </source>
</reference>
<keyword evidence="4" id="KW-1185">Reference proteome</keyword>
<dbReference type="Pfam" id="PF10634">
    <property type="entry name" value="Iron_transport"/>
    <property type="match status" value="1"/>
</dbReference>
<dbReference type="KEGG" id="doe:DENOEST_2475"/>
<evidence type="ECO:0000256" key="1">
    <source>
        <dbReference type="ARBA" id="ARBA00010013"/>
    </source>
</evidence>
<dbReference type="EMBL" id="LR778301">
    <property type="protein sequence ID" value="CAB1369640.1"/>
    <property type="molecule type" value="Genomic_DNA"/>
</dbReference>
<comment type="similarity">
    <text evidence="1">Belongs to the UPF0423 family.</text>
</comment>
<gene>
    <name evidence="3" type="ORF">DENOEST_2475</name>
</gene>
<evidence type="ECO:0000313" key="4">
    <source>
        <dbReference type="Proteomes" id="UP000515733"/>
    </source>
</evidence>
<organism evidence="3 4">
    <name type="scientific">Denitratisoma oestradiolicum</name>
    <dbReference type="NCBI Taxonomy" id="311182"/>
    <lineage>
        <taxon>Bacteria</taxon>
        <taxon>Pseudomonadati</taxon>
        <taxon>Pseudomonadota</taxon>
        <taxon>Betaproteobacteria</taxon>
        <taxon>Nitrosomonadales</taxon>
        <taxon>Sterolibacteriaceae</taxon>
        <taxon>Denitratisoma</taxon>
    </lineage>
</organism>
<name>A0A6S6XUD0_9PROT</name>
<dbReference type="AlphaFoldDB" id="A0A6S6XUD0"/>
<dbReference type="PIRSF" id="PIRSF017018">
    <property type="entry name" value="Tp34"/>
    <property type="match status" value="1"/>
</dbReference>
<dbReference type="RefSeq" id="WP_145771241.1">
    <property type="nucleotide sequence ID" value="NZ_LR778301.1"/>
</dbReference>
<sequence length="183" mass="19976">MSFPLRPLALAALAAASFSAVALEYPIGSPQNVAGLEVAAVYLQAVEMEPEGHMRRATDSDIHLEADIHALANNPNGFPEGAWVPHLLVRYELTKLPSGEVIKGDMMPMVASDGPHYGDNVKLKGPGKYRVKFTVYSPSARENPDGNHFGRHTDRATGVRPWFKPVETEWEFTYAGIGKKGGY</sequence>